<dbReference type="PROSITE" id="PS50931">
    <property type="entry name" value="HTH_LYSR"/>
    <property type="match status" value="1"/>
</dbReference>
<keyword evidence="4" id="KW-0804">Transcription</keyword>
<dbReference type="InterPro" id="IPR000847">
    <property type="entry name" value="LysR_HTH_N"/>
</dbReference>
<dbReference type="InterPro" id="IPR036388">
    <property type="entry name" value="WH-like_DNA-bd_sf"/>
</dbReference>
<keyword evidence="2" id="KW-0805">Transcription regulation</keyword>
<evidence type="ECO:0000256" key="3">
    <source>
        <dbReference type="ARBA" id="ARBA00023125"/>
    </source>
</evidence>
<reference evidence="6 7" key="1">
    <citation type="submission" date="2019-11" db="EMBL/GenBank/DDBJ databases">
        <title>Phenotypic characterization of an OXA-22 and OXA-60 co-producing Ralstonia pickettii clinical strain.</title>
        <authorList>
            <person name="He F."/>
        </authorList>
    </citation>
    <scope>NUCLEOTIDE SEQUENCE [LARGE SCALE GENOMIC DNA]</scope>
    <source>
        <strain evidence="6 7">PSLESD1</strain>
    </source>
</reference>
<dbReference type="Gene3D" id="3.40.190.290">
    <property type="match status" value="1"/>
</dbReference>
<dbReference type="PANTHER" id="PTHR30419">
    <property type="entry name" value="HTH-TYPE TRANSCRIPTIONAL REGULATOR YBHD"/>
    <property type="match status" value="1"/>
</dbReference>
<gene>
    <name evidence="6" type="ORF">GJQ57_09550</name>
</gene>
<dbReference type="SUPFAM" id="SSF46785">
    <property type="entry name" value="Winged helix' DNA-binding domain"/>
    <property type="match status" value="1"/>
</dbReference>
<dbReference type="Gene3D" id="1.10.10.10">
    <property type="entry name" value="Winged helix-like DNA-binding domain superfamily/Winged helix DNA-binding domain"/>
    <property type="match status" value="1"/>
</dbReference>
<dbReference type="SUPFAM" id="SSF53850">
    <property type="entry name" value="Periplasmic binding protein-like II"/>
    <property type="match status" value="1"/>
</dbReference>
<dbReference type="Proteomes" id="UP000441032">
    <property type="component" value="Unassembled WGS sequence"/>
</dbReference>
<evidence type="ECO:0000259" key="5">
    <source>
        <dbReference type="PROSITE" id="PS50931"/>
    </source>
</evidence>
<organism evidence="6 7">
    <name type="scientific">Ralstonia pickettii</name>
    <name type="common">Burkholderia pickettii</name>
    <dbReference type="NCBI Taxonomy" id="329"/>
    <lineage>
        <taxon>Bacteria</taxon>
        <taxon>Pseudomonadati</taxon>
        <taxon>Pseudomonadota</taxon>
        <taxon>Betaproteobacteria</taxon>
        <taxon>Burkholderiales</taxon>
        <taxon>Burkholderiaceae</taxon>
        <taxon>Ralstonia</taxon>
    </lineage>
</organism>
<comment type="caution">
    <text evidence="6">The sequence shown here is derived from an EMBL/GenBank/DDBJ whole genome shotgun (WGS) entry which is preliminary data.</text>
</comment>
<accession>A0A7X2HLT7</accession>
<evidence type="ECO:0000313" key="6">
    <source>
        <dbReference type="EMBL" id="MRS98893.1"/>
    </source>
</evidence>
<evidence type="ECO:0000256" key="1">
    <source>
        <dbReference type="ARBA" id="ARBA00009437"/>
    </source>
</evidence>
<dbReference type="FunFam" id="1.10.10.10:FF:000001">
    <property type="entry name" value="LysR family transcriptional regulator"/>
    <property type="match status" value="1"/>
</dbReference>
<dbReference type="GO" id="GO:0003700">
    <property type="term" value="F:DNA-binding transcription factor activity"/>
    <property type="evidence" value="ECO:0007669"/>
    <property type="project" value="InterPro"/>
</dbReference>
<dbReference type="EMBL" id="WJYN01000003">
    <property type="protein sequence ID" value="MRS98893.1"/>
    <property type="molecule type" value="Genomic_DNA"/>
</dbReference>
<dbReference type="PANTHER" id="PTHR30419:SF30">
    <property type="entry name" value="LYSR FAMILY TRANSCRIPTIONAL REGULATOR"/>
    <property type="match status" value="1"/>
</dbReference>
<protein>
    <submittedName>
        <fullName evidence="6">LysR family transcriptional regulator</fullName>
    </submittedName>
</protein>
<dbReference type="GO" id="GO:0005829">
    <property type="term" value="C:cytosol"/>
    <property type="evidence" value="ECO:0007669"/>
    <property type="project" value="TreeGrafter"/>
</dbReference>
<sequence>MKTHHLRCFIEVVEKGSMRSAAERLGVSAAAVSQALRELERDIGAPLLKRHSQGVSPTSEGHRLLTHARLIIAHVDRAQTEIDEIRGMRGGTISIGVTPWVTQAILPSALAEFQRLRPGVRLDVHESVGTAHTDLRNGTIDLAIGLAPSQQLSAGFISRDLFSCGLAVIGRVDHPRRNSTSLRDLADQSWAMTVPDDAYFQRHTELLESVGIAYNSANVHMARSGFIVLSMLEGSDMLTICPWPLVESPLMRDRVAALPIQDPMPDMVTSLVVRRADTLSVTAQAFLDGFLATARQCHDSVVPSIRRMMNSVELLDAQN</sequence>
<dbReference type="InterPro" id="IPR005119">
    <property type="entry name" value="LysR_subst-bd"/>
</dbReference>
<dbReference type="GO" id="GO:0003677">
    <property type="term" value="F:DNA binding"/>
    <property type="evidence" value="ECO:0007669"/>
    <property type="project" value="UniProtKB-KW"/>
</dbReference>
<dbReference type="InterPro" id="IPR036390">
    <property type="entry name" value="WH_DNA-bd_sf"/>
</dbReference>
<name>A0A7X2HLT7_RALPI</name>
<evidence type="ECO:0000313" key="7">
    <source>
        <dbReference type="Proteomes" id="UP000441032"/>
    </source>
</evidence>
<dbReference type="Pfam" id="PF00126">
    <property type="entry name" value="HTH_1"/>
    <property type="match status" value="1"/>
</dbReference>
<keyword evidence="3" id="KW-0238">DNA-binding</keyword>
<dbReference type="InterPro" id="IPR050950">
    <property type="entry name" value="HTH-type_LysR_regulators"/>
</dbReference>
<evidence type="ECO:0000256" key="4">
    <source>
        <dbReference type="ARBA" id="ARBA00023163"/>
    </source>
</evidence>
<proteinExistence type="inferred from homology"/>
<dbReference type="AlphaFoldDB" id="A0A7X2HLT7"/>
<dbReference type="Pfam" id="PF03466">
    <property type="entry name" value="LysR_substrate"/>
    <property type="match status" value="1"/>
</dbReference>
<dbReference type="RefSeq" id="WP_154206626.1">
    <property type="nucleotide sequence ID" value="NZ_WJYN01000003.1"/>
</dbReference>
<comment type="similarity">
    <text evidence="1">Belongs to the LysR transcriptional regulatory family.</text>
</comment>
<feature type="domain" description="HTH lysR-type" evidence="5">
    <location>
        <begin position="1"/>
        <end position="58"/>
    </location>
</feature>
<evidence type="ECO:0000256" key="2">
    <source>
        <dbReference type="ARBA" id="ARBA00023015"/>
    </source>
</evidence>